<evidence type="ECO:0000256" key="1">
    <source>
        <dbReference type="ARBA" id="ARBA00004651"/>
    </source>
</evidence>
<feature type="transmembrane region" description="Helical" evidence="7">
    <location>
        <begin position="669"/>
        <end position="697"/>
    </location>
</feature>
<feature type="domain" description="SSD" evidence="8">
    <location>
        <begin position="224"/>
        <end position="351"/>
    </location>
</feature>
<reference evidence="9 10" key="1">
    <citation type="submission" date="2019-10" db="EMBL/GenBank/DDBJ databases">
        <title>Draft Genome Assembly of Rhodococcus zopfii DSM44189.</title>
        <authorList>
            <person name="Sutton J.M."/>
            <person name="Akob D.M."/>
            <person name="Bushman T.J."/>
        </authorList>
    </citation>
    <scope>NUCLEOTIDE SEQUENCE [LARGE SCALE GENOMIC DNA]</scope>
    <source>
        <strain evidence="9 10">DSM 44189</strain>
    </source>
</reference>
<evidence type="ECO:0000256" key="6">
    <source>
        <dbReference type="ARBA" id="ARBA00023136"/>
    </source>
</evidence>
<dbReference type="SUPFAM" id="SSF82866">
    <property type="entry name" value="Multidrug efflux transporter AcrB transmembrane domain"/>
    <property type="match status" value="2"/>
</dbReference>
<dbReference type="Gene3D" id="1.20.1640.10">
    <property type="entry name" value="Multidrug efflux transporter AcrB transmembrane domain"/>
    <property type="match status" value="2"/>
</dbReference>
<feature type="transmembrane region" description="Helical" evidence="7">
    <location>
        <begin position="197"/>
        <end position="214"/>
    </location>
</feature>
<keyword evidence="10" id="KW-1185">Reference proteome</keyword>
<accession>A0ABU3WW58</accession>
<feature type="transmembrane region" description="Helical" evidence="7">
    <location>
        <begin position="254"/>
        <end position="276"/>
    </location>
</feature>
<evidence type="ECO:0000256" key="5">
    <source>
        <dbReference type="ARBA" id="ARBA00022989"/>
    </source>
</evidence>
<feature type="transmembrane region" description="Helical" evidence="7">
    <location>
        <begin position="330"/>
        <end position="353"/>
    </location>
</feature>
<keyword evidence="6 7" id="KW-0472">Membrane</keyword>
<dbReference type="EMBL" id="WBMO01000005">
    <property type="protein sequence ID" value="MDV2478229.1"/>
    <property type="molecule type" value="Genomic_DNA"/>
</dbReference>
<feature type="transmembrane region" description="Helical" evidence="7">
    <location>
        <begin position="571"/>
        <end position="588"/>
    </location>
</feature>
<keyword evidence="4 7" id="KW-0812">Transmembrane</keyword>
<keyword evidence="5 7" id="KW-1133">Transmembrane helix</keyword>
<feature type="transmembrane region" description="Helical" evidence="7">
    <location>
        <begin position="628"/>
        <end position="648"/>
    </location>
</feature>
<comment type="similarity">
    <text evidence="2">Belongs to the resistance-nodulation-cell division (RND) (TC 2.A.6) family. MmpL subfamily.</text>
</comment>
<keyword evidence="3" id="KW-1003">Cell membrane</keyword>
<evidence type="ECO:0000256" key="3">
    <source>
        <dbReference type="ARBA" id="ARBA00022475"/>
    </source>
</evidence>
<dbReference type="PANTHER" id="PTHR33406">
    <property type="entry name" value="MEMBRANE PROTEIN MJ1562-RELATED"/>
    <property type="match status" value="1"/>
</dbReference>
<dbReference type="PROSITE" id="PS50156">
    <property type="entry name" value="SSD"/>
    <property type="match status" value="2"/>
</dbReference>
<dbReference type="PANTHER" id="PTHR33406:SF6">
    <property type="entry name" value="MEMBRANE PROTEIN YDGH-RELATED"/>
    <property type="match status" value="1"/>
</dbReference>
<feature type="transmembrane region" description="Helical" evidence="7">
    <location>
        <begin position="390"/>
        <end position="409"/>
    </location>
</feature>
<feature type="transmembrane region" description="Helical" evidence="7">
    <location>
        <begin position="595"/>
        <end position="616"/>
    </location>
</feature>
<feature type="transmembrane region" description="Helical" evidence="7">
    <location>
        <begin position="297"/>
        <end position="318"/>
    </location>
</feature>
<comment type="subcellular location">
    <subcellularLocation>
        <location evidence="1">Cell membrane</location>
        <topology evidence="1">Multi-pass membrane protein</topology>
    </subcellularLocation>
</comment>
<evidence type="ECO:0000313" key="9">
    <source>
        <dbReference type="EMBL" id="MDV2478229.1"/>
    </source>
</evidence>
<evidence type="ECO:0000259" key="8">
    <source>
        <dbReference type="PROSITE" id="PS50156"/>
    </source>
</evidence>
<evidence type="ECO:0000256" key="2">
    <source>
        <dbReference type="ARBA" id="ARBA00010157"/>
    </source>
</evidence>
<evidence type="ECO:0000313" key="10">
    <source>
        <dbReference type="Proteomes" id="UP001275440"/>
    </source>
</evidence>
<gene>
    <name evidence="9" type="ORF">F8M49_27595</name>
</gene>
<dbReference type="InterPro" id="IPR000731">
    <property type="entry name" value="SSD"/>
</dbReference>
<feature type="transmembrane region" description="Helical" evidence="7">
    <location>
        <begin position="173"/>
        <end position="191"/>
    </location>
</feature>
<dbReference type="InterPro" id="IPR050545">
    <property type="entry name" value="Mycobact_MmpL"/>
</dbReference>
<protein>
    <submittedName>
        <fullName evidence="9">MMPL family transporter</fullName>
    </submittedName>
</protein>
<proteinExistence type="inferred from homology"/>
<evidence type="ECO:0000256" key="7">
    <source>
        <dbReference type="SAM" id="Phobius"/>
    </source>
</evidence>
<dbReference type="InterPro" id="IPR004869">
    <property type="entry name" value="MMPL_dom"/>
</dbReference>
<name>A0ABU3WW58_9NOCA</name>
<feature type="transmembrane region" description="Helical" evidence="7">
    <location>
        <begin position="221"/>
        <end position="242"/>
    </location>
</feature>
<comment type="caution">
    <text evidence="9">The sequence shown here is derived from an EMBL/GenBank/DDBJ whole genome shotgun (WGS) entry which is preliminary data.</text>
</comment>
<organism evidence="9 10">
    <name type="scientific">Rhodococcus zopfii</name>
    <dbReference type="NCBI Taxonomy" id="43772"/>
    <lineage>
        <taxon>Bacteria</taxon>
        <taxon>Bacillati</taxon>
        <taxon>Actinomycetota</taxon>
        <taxon>Actinomycetes</taxon>
        <taxon>Mycobacteriales</taxon>
        <taxon>Nocardiaceae</taxon>
        <taxon>Rhodococcus</taxon>
    </lineage>
</organism>
<feature type="transmembrane region" description="Helical" evidence="7">
    <location>
        <begin position="23"/>
        <end position="45"/>
    </location>
</feature>
<dbReference type="Proteomes" id="UP001275440">
    <property type="component" value="Unassembled WGS sequence"/>
</dbReference>
<dbReference type="Pfam" id="PF03176">
    <property type="entry name" value="MMPL"/>
    <property type="match status" value="2"/>
</dbReference>
<evidence type="ECO:0000256" key="4">
    <source>
        <dbReference type="ARBA" id="ARBA00022692"/>
    </source>
</evidence>
<sequence length="743" mass="77732">MAESVSTEARSDDGPIPPPRRKLPIFTIVAFAIVAFFAGGIGGSFQAKLTEVQKNDNASFLSRTAESTLVADESERFVPIQYLPGFVVFHRDSGLTDADRAAVADARTAITRVEGVDVEDMTPTEFSADGTTAAVFVPLLASRDGTDVTGDELVATEEAVLDAARDAAGDTGLEVYPAGVGGLLTAFIAAFEGIDSSLLLTALGVVVLILLVVYRSPVLWVFPLLSALLALGTASMIVYFLADADIITLNGQSQGILFVLVIGAGTDYALLLVSRYREELHAYPNRFDAMIRAWRESVGAITASAVTVTVALLCLMFSELNSNKGLGPVAAIGIACTYVVMMTFLPVSLAVAGRWVFWPRQPRADHAVDLATHGMWGRIASWVGRHDRPAWIGTTLVLLVLFAAGIGSLNTDGLTTTESFTTKPDAVIGQELYTEKFAPGAGAPAVVTANAGTTDALIAAIAGVEGIATGPGAVCPQVDYAKARALLAANPDLANAPSLGCPPAALTVTPVDGRTMINAELADSYDSPAALATIERLREAVHAVPGADARVGGNTAATLDVQQSSVHDRNLIIPIVLVVIFAVLAVLLRSLLAPLLLIATVVLSFAATLGVSGFVFTHVFGFAGTDPAFPLFAFVFLVALGIDYNIFLMTRVREETGRHGTRSGVLRGLAVTGGVITSAGVVLAATFSVLGILPLVFLAEIGFAVAFGVLLDTIVVRSILVPALAHDIGRTIWWPSALTRGRP</sequence>
<feature type="domain" description="SSD" evidence="8">
    <location>
        <begin position="598"/>
        <end position="726"/>
    </location>
</feature>